<accession>W7KU06</accession>
<gene>
    <name evidence="1" type="ORF">ASUL_07859</name>
</gene>
<sequence length="108" mass="12614">MLVKVRLKGEELYPAEVRGRLAYLKNVILIIRAQGRPLFVDYVDKNLASYEPPFFLSGKVFYYEVIEVPEDYVPFLKCIARQVEEEVKPLYKNKKLGCRDEVTVVVEK</sequence>
<evidence type="ECO:0000313" key="2">
    <source>
        <dbReference type="Proteomes" id="UP000054284"/>
    </source>
</evidence>
<name>W7KU06_9CREN</name>
<organism evidence="1 2">
    <name type="scientific">Candidatus Aramenus sulfurataquae</name>
    <dbReference type="NCBI Taxonomy" id="1326980"/>
    <lineage>
        <taxon>Archaea</taxon>
        <taxon>Thermoproteota</taxon>
        <taxon>Thermoprotei</taxon>
        <taxon>Sulfolobales</taxon>
        <taxon>Sulfolobaceae</taxon>
        <taxon>Candidatus Aramenus</taxon>
    </lineage>
</organism>
<protein>
    <submittedName>
        <fullName evidence="1">Uncharacterized protein</fullName>
    </submittedName>
</protein>
<evidence type="ECO:0000313" key="1">
    <source>
        <dbReference type="EMBL" id="EWG06716.1"/>
    </source>
</evidence>
<dbReference type="Proteomes" id="UP000054284">
    <property type="component" value="Unassembled WGS sequence"/>
</dbReference>
<comment type="caution">
    <text evidence="1">The sequence shown here is derived from an EMBL/GenBank/DDBJ whole genome shotgun (WGS) entry which is preliminary data.</text>
</comment>
<reference evidence="1 2" key="1">
    <citation type="journal article" date="2014" name="Genome Announc.">
        <title>Draft Genome Sequence of the Sulfolobales Archaeon AZ1, Obtained through Metagenomic Analysis of a Mexican Hot Spring.</title>
        <authorList>
            <person name="Servin-Garciduenas L.E."/>
            <person name="Martinez-Romero E."/>
        </authorList>
    </citation>
    <scope>NUCLEOTIDE SEQUENCE [LARGE SCALE GENOMIC DNA]</scope>
    <source>
        <strain evidence="1">AZ1-illumnia</strain>
    </source>
</reference>
<proteinExistence type="predicted"/>
<dbReference type="EMBL" id="ASRH01000008">
    <property type="protein sequence ID" value="EWG06716.1"/>
    <property type="molecule type" value="Genomic_DNA"/>
</dbReference>
<dbReference type="AlphaFoldDB" id="W7KU06"/>
<keyword evidence="2" id="KW-1185">Reference proteome</keyword>